<comment type="caution">
    <text evidence="1">The sequence shown here is derived from an EMBL/GenBank/DDBJ whole genome shotgun (WGS) entry which is preliminary data.</text>
</comment>
<dbReference type="EMBL" id="VSSQ01027258">
    <property type="protein sequence ID" value="MPM76401.1"/>
    <property type="molecule type" value="Genomic_DNA"/>
</dbReference>
<proteinExistence type="predicted"/>
<dbReference type="AlphaFoldDB" id="A0A645CHJ7"/>
<sequence length="75" mass="8856">MVPSKNIAVNLEIPIIKCDEKTETSQRKEFPKIELKMKIGKNLGKMFTSSRVNRKKHDDEKCGNEHHRKQFLKIY</sequence>
<accession>A0A645CHJ7</accession>
<reference evidence="1" key="1">
    <citation type="submission" date="2019-08" db="EMBL/GenBank/DDBJ databases">
        <authorList>
            <person name="Kucharzyk K."/>
            <person name="Murdoch R.W."/>
            <person name="Higgins S."/>
            <person name="Loffler F."/>
        </authorList>
    </citation>
    <scope>NUCLEOTIDE SEQUENCE</scope>
</reference>
<protein>
    <submittedName>
        <fullName evidence="1">Uncharacterized protein</fullName>
    </submittedName>
</protein>
<organism evidence="1">
    <name type="scientific">bioreactor metagenome</name>
    <dbReference type="NCBI Taxonomy" id="1076179"/>
    <lineage>
        <taxon>unclassified sequences</taxon>
        <taxon>metagenomes</taxon>
        <taxon>ecological metagenomes</taxon>
    </lineage>
</organism>
<name>A0A645CHJ7_9ZZZZ</name>
<gene>
    <name evidence="1" type="ORF">SDC9_123399</name>
</gene>
<evidence type="ECO:0000313" key="1">
    <source>
        <dbReference type="EMBL" id="MPM76401.1"/>
    </source>
</evidence>